<dbReference type="GO" id="GO:0006355">
    <property type="term" value="P:regulation of DNA-templated transcription"/>
    <property type="evidence" value="ECO:0007669"/>
    <property type="project" value="InterPro"/>
</dbReference>
<dbReference type="RefSeq" id="WP_074639990.1">
    <property type="nucleotide sequence ID" value="NZ_FOFU01000001.1"/>
</dbReference>
<gene>
    <name evidence="1" type="ORF">SAMN04487977_101155</name>
</gene>
<dbReference type="Gene3D" id="3.40.50.2300">
    <property type="match status" value="1"/>
</dbReference>
<protein>
    <submittedName>
        <fullName evidence="1">DNA-binding response regulator, OmpR family, contains REC and winged-helix (WHTH) domain</fullName>
    </submittedName>
</protein>
<dbReference type="GO" id="GO:0003677">
    <property type="term" value="F:DNA binding"/>
    <property type="evidence" value="ECO:0007669"/>
    <property type="project" value="UniProtKB-KW"/>
</dbReference>
<proteinExistence type="predicted"/>
<sequence>MKVIIYSPVKEISHIISKQLTCQGHKCVIFEYLEDLSSLIRNLKKGPDLIILDYLSFNHDLFNIYTYLNKLNKQIPVIFFNDPCLTRSTRAAHWKAILEMTQTKYLTQGLCNYSEIFTTLEKLVESEALAPYIPLLQPPKLFPKNFLNENNLLKLINNDNLDYITSFKLRNNLPNNLFYLLNIFEENKDHPMELSKIIDFYKKDGKKISERSLRVHISNLKSIIRNDEKHEFIIDQDKGTYRLIRIVE</sequence>
<dbReference type="OrthoDB" id="358094at2"/>
<dbReference type="Gene3D" id="1.10.10.10">
    <property type="entry name" value="Winged helix-like DNA-binding domain superfamily/Winged helix DNA-binding domain"/>
    <property type="match status" value="1"/>
</dbReference>
<evidence type="ECO:0000313" key="2">
    <source>
        <dbReference type="Proteomes" id="UP000182360"/>
    </source>
</evidence>
<accession>A0A1H8ZZX3</accession>
<keyword evidence="1" id="KW-0238">DNA-binding</keyword>
<evidence type="ECO:0000313" key="1">
    <source>
        <dbReference type="EMBL" id="SEP69979.1"/>
    </source>
</evidence>
<dbReference type="InterPro" id="IPR036388">
    <property type="entry name" value="WH-like_DNA-bd_sf"/>
</dbReference>
<dbReference type="InterPro" id="IPR016032">
    <property type="entry name" value="Sig_transdc_resp-reg_C-effctor"/>
</dbReference>
<name>A0A1H8ZZX3_9SPIR</name>
<dbReference type="EMBL" id="FOFU01000001">
    <property type="protein sequence ID" value="SEP69979.1"/>
    <property type="molecule type" value="Genomic_DNA"/>
</dbReference>
<dbReference type="SUPFAM" id="SSF46894">
    <property type="entry name" value="C-terminal effector domain of the bipartite response regulators"/>
    <property type="match status" value="1"/>
</dbReference>
<dbReference type="AlphaFoldDB" id="A0A1H8ZZX3"/>
<dbReference type="SUPFAM" id="SSF52172">
    <property type="entry name" value="CheY-like"/>
    <property type="match status" value="1"/>
</dbReference>
<organism evidence="1 2">
    <name type="scientific">Treponema bryantii</name>
    <dbReference type="NCBI Taxonomy" id="163"/>
    <lineage>
        <taxon>Bacteria</taxon>
        <taxon>Pseudomonadati</taxon>
        <taxon>Spirochaetota</taxon>
        <taxon>Spirochaetia</taxon>
        <taxon>Spirochaetales</taxon>
        <taxon>Treponemataceae</taxon>
        <taxon>Treponema</taxon>
    </lineage>
</organism>
<keyword evidence="2" id="KW-1185">Reference proteome</keyword>
<dbReference type="Proteomes" id="UP000182360">
    <property type="component" value="Unassembled WGS sequence"/>
</dbReference>
<reference evidence="1 2" key="1">
    <citation type="submission" date="2016-10" db="EMBL/GenBank/DDBJ databases">
        <authorList>
            <person name="de Groot N.N."/>
        </authorList>
    </citation>
    <scope>NUCLEOTIDE SEQUENCE [LARGE SCALE GENOMIC DNA]</scope>
    <source>
        <strain evidence="1 2">B25</strain>
    </source>
</reference>
<dbReference type="InterPro" id="IPR011006">
    <property type="entry name" value="CheY-like_superfamily"/>
</dbReference>